<evidence type="ECO:0000256" key="2">
    <source>
        <dbReference type="ARBA" id="ARBA00007639"/>
    </source>
</evidence>
<name>A0A9W6DFB6_9FIRM</name>
<proteinExistence type="inferred from homology"/>
<evidence type="ECO:0000313" key="6">
    <source>
        <dbReference type="Proteomes" id="UP001144256"/>
    </source>
</evidence>
<comment type="caution">
    <text evidence="5">The sequence shown here is derived from an EMBL/GenBank/DDBJ whole genome shotgun (WGS) entry which is preliminary data.</text>
</comment>
<accession>A0A9W6DFB6</accession>
<feature type="domain" description="Periplasmic binding protein" evidence="4">
    <location>
        <begin position="20"/>
        <end position="274"/>
    </location>
</feature>
<protein>
    <submittedName>
        <fullName evidence="5">LacI family transcriptional regulator</fullName>
    </submittedName>
</protein>
<organism evidence="5 6">
    <name type="scientific">Vallitalea longa</name>
    <dbReference type="NCBI Taxonomy" id="2936439"/>
    <lineage>
        <taxon>Bacteria</taxon>
        <taxon>Bacillati</taxon>
        <taxon>Bacillota</taxon>
        <taxon>Clostridia</taxon>
        <taxon>Lachnospirales</taxon>
        <taxon>Vallitaleaceae</taxon>
        <taxon>Vallitalea</taxon>
    </lineage>
</organism>
<dbReference type="PANTHER" id="PTHR46847:SF1">
    <property type="entry name" value="D-ALLOSE-BINDING PERIPLASMIC PROTEIN-RELATED"/>
    <property type="match status" value="1"/>
</dbReference>
<comment type="subcellular location">
    <subcellularLocation>
        <location evidence="1">Cell envelope</location>
    </subcellularLocation>
</comment>
<evidence type="ECO:0000256" key="1">
    <source>
        <dbReference type="ARBA" id="ARBA00004196"/>
    </source>
</evidence>
<sequence length="300" mass="33976">MILFSDEHYTQENCTDKYRIGVVLKAMDSEYCLSLKSGVEKAADELDVDVLVVNPLTEKDVRQQNILIEDTLNSNVDAIVIVPCDSYNTEEYMELAEEKNIPVFSMDTDIYGKDEIYVGSDNIEIGEIAGRYMDKLLNGKGLVAVLTGTLLQSPHVERLEGFKDYLECNTNINIVYEEEAYCSFFDSSQKTKEILDEYGNIDGIFCTNATMALGVIDRLEFLKPNKSVRIIGVDTQTDTIRKIIDDKISAMVSQDGYDIAYETMQTVVKYLNGEDIEGNLYIENELINKEKAEKYLITNK</sequence>
<keyword evidence="6" id="KW-1185">Reference proteome</keyword>
<dbReference type="PANTHER" id="PTHR46847">
    <property type="entry name" value="D-ALLOSE-BINDING PERIPLASMIC PROTEIN-RELATED"/>
    <property type="match status" value="1"/>
</dbReference>
<gene>
    <name evidence="5" type="ORF">SH1V18_17920</name>
</gene>
<evidence type="ECO:0000313" key="5">
    <source>
        <dbReference type="EMBL" id="GKX29312.1"/>
    </source>
</evidence>
<evidence type="ECO:0000259" key="4">
    <source>
        <dbReference type="Pfam" id="PF13407"/>
    </source>
</evidence>
<dbReference type="GO" id="GO:0030246">
    <property type="term" value="F:carbohydrate binding"/>
    <property type="evidence" value="ECO:0007669"/>
    <property type="project" value="UniProtKB-ARBA"/>
</dbReference>
<dbReference type="AlphaFoldDB" id="A0A9W6DFB6"/>
<dbReference type="Gene3D" id="3.40.50.2300">
    <property type="match status" value="2"/>
</dbReference>
<dbReference type="GO" id="GO:0030313">
    <property type="term" value="C:cell envelope"/>
    <property type="evidence" value="ECO:0007669"/>
    <property type="project" value="UniProtKB-SubCell"/>
</dbReference>
<dbReference type="InterPro" id="IPR025997">
    <property type="entry name" value="SBP_2_dom"/>
</dbReference>
<dbReference type="SUPFAM" id="SSF53822">
    <property type="entry name" value="Periplasmic binding protein-like I"/>
    <property type="match status" value="1"/>
</dbReference>
<dbReference type="EMBL" id="BRLB01000003">
    <property type="protein sequence ID" value="GKX29312.1"/>
    <property type="molecule type" value="Genomic_DNA"/>
</dbReference>
<evidence type="ECO:0000256" key="3">
    <source>
        <dbReference type="ARBA" id="ARBA00022729"/>
    </source>
</evidence>
<dbReference type="InterPro" id="IPR028082">
    <property type="entry name" value="Peripla_BP_I"/>
</dbReference>
<dbReference type="Proteomes" id="UP001144256">
    <property type="component" value="Unassembled WGS sequence"/>
</dbReference>
<dbReference type="Pfam" id="PF13407">
    <property type="entry name" value="Peripla_BP_4"/>
    <property type="match status" value="1"/>
</dbReference>
<comment type="similarity">
    <text evidence="2">Belongs to the bacterial solute-binding protein 2 family.</text>
</comment>
<dbReference type="RefSeq" id="WP_281814752.1">
    <property type="nucleotide sequence ID" value="NZ_BRLB01000003.1"/>
</dbReference>
<keyword evidence="3" id="KW-0732">Signal</keyword>
<reference evidence="5" key="1">
    <citation type="submission" date="2022-06" db="EMBL/GenBank/DDBJ databases">
        <title>Vallitalea longa sp. nov., an anaerobic bacterium isolated from marine sediment.</title>
        <authorList>
            <person name="Hirano S."/>
            <person name="Terahara T."/>
            <person name="Mori K."/>
            <person name="Hamada M."/>
            <person name="Matsumoto R."/>
            <person name="Kobayashi T."/>
        </authorList>
    </citation>
    <scope>NUCLEOTIDE SEQUENCE</scope>
    <source>
        <strain evidence="5">SH18-1</strain>
    </source>
</reference>